<protein>
    <submittedName>
        <fullName evidence="2">Uncharacterized protein</fullName>
    </submittedName>
</protein>
<dbReference type="AlphaFoldDB" id="A0A6G1FHA2"/>
<sequence>MNAEPRSRSRGAGIDDGDNDKHRGNTARRRGIPTRRATFNGDETKRRRNDDETGAMPRLRKLAAPWETFGTATSTVQHSRRKRKKTGAMARKTEA</sequence>
<gene>
    <name evidence="2" type="ORF">E2562_039149</name>
</gene>
<accession>A0A6G1FHA2</accession>
<proteinExistence type="predicted"/>
<feature type="region of interest" description="Disordered" evidence="1">
    <location>
        <begin position="1"/>
        <end position="95"/>
    </location>
</feature>
<organism evidence="2 3">
    <name type="scientific">Oryza meyeriana var. granulata</name>
    <dbReference type="NCBI Taxonomy" id="110450"/>
    <lineage>
        <taxon>Eukaryota</taxon>
        <taxon>Viridiplantae</taxon>
        <taxon>Streptophyta</taxon>
        <taxon>Embryophyta</taxon>
        <taxon>Tracheophyta</taxon>
        <taxon>Spermatophyta</taxon>
        <taxon>Magnoliopsida</taxon>
        <taxon>Liliopsida</taxon>
        <taxon>Poales</taxon>
        <taxon>Poaceae</taxon>
        <taxon>BOP clade</taxon>
        <taxon>Oryzoideae</taxon>
        <taxon>Oryzeae</taxon>
        <taxon>Oryzinae</taxon>
        <taxon>Oryza</taxon>
        <taxon>Oryza meyeriana</taxon>
    </lineage>
</organism>
<comment type="caution">
    <text evidence="2">The sequence shown here is derived from an EMBL/GenBank/DDBJ whole genome shotgun (WGS) entry which is preliminary data.</text>
</comment>
<keyword evidence="3" id="KW-1185">Reference proteome</keyword>
<evidence type="ECO:0000313" key="2">
    <source>
        <dbReference type="EMBL" id="KAF0936172.1"/>
    </source>
</evidence>
<evidence type="ECO:0000256" key="1">
    <source>
        <dbReference type="SAM" id="MobiDB-lite"/>
    </source>
</evidence>
<name>A0A6G1FHA2_9ORYZ</name>
<feature type="compositionally biased region" description="Basic and acidic residues" evidence="1">
    <location>
        <begin position="42"/>
        <end position="51"/>
    </location>
</feature>
<reference evidence="2 3" key="1">
    <citation type="submission" date="2019-11" db="EMBL/GenBank/DDBJ databases">
        <title>Whole genome sequence of Oryza granulata.</title>
        <authorList>
            <person name="Li W."/>
        </authorList>
    </citation>
    <scope>NUCLEOTIDE SEQUENCE [LARGE SCALE GENOMIC DNA]</scope>
    <source>
        <strain evidence="3">cv. Menghai</strain>
        <tissue evidence="2">Leaf</tissue>
    </source>
</reference>
<dbReference type="EMBL" id="SPHZ02000001">
    <property type="protein sequence ID" value="KAF0936172.1"/>
    <property type="molecule type" value="Genomic_DNA"/>
</dbReference>
<evidence type="ECO:0000313" key="3">
    <source>
        <dbReference type="Proteomes" id="UP000479710"/>
    </source>
</evidence>
<dbReference type="Proteomes" id="UP000479710">
    <property type="component" value="Unassembled WGS sequence"/>
</dbReference>
<feature type="compositionally biased region" description="Basic residues" evidence="1">
    <location>
        <begin position="24"/>
        <end position="33"/>
    </location>
</feature>